<evidence type="ECO:0000313" key="10">
    <source>
        <dbReference type="Proteomes" id="UP000638188"/>
    </source>
</evidence>
<dbReference type="Pfam" id="PF02203">
    <property type="entry name" value="TarH"/>
    <property type="match status" value="1"/>
</dbReference>
<evidence type="ECO:0000256" key="4">
    <source>
        <dbReference type="ARBA" id="ARBA00022989"/>
    </source>
</evidence>
<evidence type="ECO:0000256" key="6">
    <source>
        <dbReference type="ARBA" id="ARBA00023224"/>
    </source>
</evidence>
<organism evidence="9 10">
    <name type="scientific">Halopseudomonas salina</name>
    <dbReference type="NCBI Taxonomy" id="1323744"/>
    <lineage>
        <taxon>Bacteria</taxon>
        <taxon>Pseudomonadati</taxon>
        <taxon>Pseudomonadota</taxon>
        <taxon>Gammaproteobacteria</taxon>
        <taxon>Pseudomonadales</taxon>
        <taxon>Pseudomonadaceae</taxon>
        <taxon>Halopseudomonas</taxon>
    </lineage>
</organism>
<evidence type="ECO:0000256" key="7">
    <source>
        <dbReference type="SAM" id="Phobius"/>
    </source>
</evidence>
<keyword evidence="6" id="KW-0807">Transducer</keyword>
<keyword evidence="4 7" id="KW-1133">Transmembrane helix</keyword>
<feature type="transmembrane region" description="Helical" evidence="7">
    <location>
        <begin position="12"/>
        <end position="31"/>
    </location>
</feature>
<dbReference type="InterPro" id="IPR003122">
    <property type="entry name" value="Tar_rcpt_lig-bd"/>
</dbReference>
<sequence>MTPTDTSFNKRLILSLLILAVCIIGISLIWLNVARPSSSVADSVSQEHHDPRLQIDKLLDLANRNRELARAAVQYNPSNSEAQFITEPFSSLRPQLERNLQELNEITTAYSASAVTDQERLLLNTVVTDLQALTEKGLKPVFEAAESNRFEDAIHLYYRELEPAFSQYRKSIDLLKRLHPEAVVQG</sequence>
<comment type="caution">
    <text evidence="9">The sequence shown here is derived from an EMBL/GenBank/DDBJ whole genome shotgun (WGS) entry which is preliminary data.</text>
</comment>
<evidence type="ECO:0000259" key="8">
    <source>
        <dbReference type="Pfam" id="PF02203"/>
    </source>
</evidence>
<keyword evidence="10" id="KW-1185">Reference proteome</keyword>
<feature type="domain" description="Chemotaxis methyl-accepting receptor Tar-related ligand-binding" evidence="8">
    <location>
        <begin position="11"/>
        <end position="178"/>
    </location>
</feature>
<proteinExistence type="predicted"/>
<keyword evidence="3 7" id="KW-0812">Transmembrane</keyword>
<dbReference type="RefSeq" id="WP_150277049.1">
    <property type="nucleotide sequence ID" value="NZ_BMFF01000004.1"/>
</dbReference>
<evidence type="ECO:0000256" key="3">
    <source>
        <dbReference type="ARBA" id="ARBA00022692"/>
    </source>
</evidence>
<evidence type="ECO:0000256" key="1">
    <source>
        <dbReference type="ARBA" id="ARBA00004236"/>
    </source>
</evidence>
<accession>A0ABQ1PRK2</accession>
<evidence type="ECO:0000256" key="5">
    <source>
        <dbReference type="ARBA" id="ARBA00023136"/>
    </source>
</evidence>
<keyword evidence="2" id="KW-1003">Cell membrane</keyword>
<protein>
    <recommendedName>
        <fullName evidence="8">Chemotaxis methyl-accepting receptor Tar-related ligand-binding domain-containing protein</fullName>
    </recommendedName>
</protein>
<dbReference type="EMBL" id="BMFF01000004">
    <property type="protein sequence ID" value="GGD01686.1"/>
    <property type="molecule type" value="Genomic_DNA"/>
</dbReference>
<comment type="subcellular location">
    <subcellularLocation>
        <location evidence="1">Cell membrane</location>
    </subcellularLocation>
</comment>
<reference evidence="10" key="1">
    <citation type="journal article" date="2019" name="Int. J. Syst. Evol. Microbiol.">
        <title>The Global Catalogue of Microorganisms (GCM) 10K type strain sequencing project: providing services to taxonomists for standard genome sequencing and annotation.</title>
        <authorList>
            <consortium name="The Broad Institute Genomics Platform"/>
            <consortium name="The Broad Institute Genome Sequencing Center for Infectious Disease"/>
            <person name="Wu L."/>
            <person name="Ma J."/>
        </authorList>
    </citation>
    <scope>NUCLEOTIDE SEQUENCE [LARGE SCALE GENOMIC DNA]</scope>
    <source>
        <strain evidence="10">CGMCC 1.12482</strain>
    </source>
</reference>
<evidence type="ECO:0000256" key="2">
    <source>
        <dbReference type="ARBA" id="ARBA00022475"/>
    </source>
</evidence>
<keyword evidence="5 7" id="KW-0472">Membrane</keyword>
<dbReference type="Proteomes" id="UP000638188">
    <property type="component" value="Unassembled WGS sequence"/>
</dbReference>
<name>A0ABQ1PRK2_9GAMM</name>
<gene>
    <name evidence="9" type="ORF">GCM10007418_21150</name>
</gene>
<evidence type="ECO:0000313" key="9">
    <source>
        <dbReference type="EMBL" id="GGD01686.1"/>
    </source>
</evidence>